<evidence type="ECO:0000256" key="1">
    <source>
        <dbReference type="SAM" id="Phobius"/>
    </source>
</evidence>
<name>A0ABD2CYU1_VESMC</name>
<feature type="transmembrane region" description="Helical" evidence="1">
    <location>
        <begin position="20"/>
        <end position="39"/>
    </location>
</feature>
<keyword evidence="3" id="KW-1185">Reference proteome</keyword>
<keyword evidence="1" id="KW-0812">Transmembrane</keyword>
<evidence type="ECO:0008006" key="4">
    <source>
        <dbReference type="Google" id="ProtNLM"/>
    </source>
</evidence>
<protein>
    <recommendedName>
        <fullName evidence="4">Transmembrane protein</fullName>
    </recommendedName>
</protein>
<organism evidence="2 3">
    <name type="scientific">Vespula maculifrons</name>
    <name type="common">Eastern yellow jacket</name>
    <name type="synonym">Wasp</name>
    <dbReference type="NCBI Taxonomy" id="7453"/>
    <lineage>
        <taxon>Eukaryota</taxon>
        <taxon>Metazoa</taxon>
        <taxon>Ecdysozoa</taxon>
        <taxon>Arthropoda</taxon>
        <taxon>Hexapoda</taxon>
        <taxon>Insecta</taxon>
        <taxon>Pterygota</taxon>
        <taxon>Neoptera</taxon>
        <taxon>Endopterygota</taxon>
        <taxon>Hymenoptera</taxon>
        <taxon>Apocrita</taxon>
        <taxon>Aculeata</taxon>
        <taxon>Vespoidea</taxon>
        <taxon>Vespidae</taxon>
        <taxon>Vespinae</taxon>
        <taxon>Vespula</taxon>
    </lineage>
</organism>
<dbReference type="EMBL" id="JAYRBN010000016">
    <property type="protein sequence ID" value="KAL2750309.1"/>
    <property type="molecule type" value="Genomic_DNA"/>
</dbReference>
<sequence>MFPYINWMCNVILSVNLAPLQYIQAIGIAFVFRWFSISLKQYKIQLRKPLNCTSNCTVLKNKFCFILLSDIKYLFRNATNNYLDSIDQENQYHLHNVYLKFYNKSQTTDY</sequence>
<proteinExistence type="predicted"/>
<keyword evidence="1" id="KW-0472">Membrane</keyword>
<dbReference type="Proteomes" id="UP001607303">
    <property type="component" value="Unassembled WGS sequence"/>
</dbReference>
<reference evidence="2 3" key="1">
    <citation type="journal article" date="2024" name="Ann. Entomol. Soc. Am.">
        <title>Genomic analyses of the southern and eastern yellowjacket wasps (Hymenoptera: Vespidae) reveal evolutionary signatures of social life.</title>
        <authorList>
            <person name="Catto M.A."/>
            <person name="Caine P.B."/>
            <person name="Orr S.E."/>
            <person name="Hunt B.G."/>
            <person name="Goodisman M.A.D."/>
        </authorList>
    </citation>
    <scope>NUCLEOTIDE SEQUENCE [LARGE SCALE GENOMIC DNA]</scope>
    <source>
        <strain evidence="2">232</strain>
        <tissue evidence="2">Head and thorax</tissue>
    </source>
</reference>
<evidence type="ECO:0000313" key="2">
    <source>
        <dbReference type="EMBL" id="KAL2750309.1"/>
    </source>
</evidence>
<comment type="caution">
    <text evidence="2">The sequence shown here is derived from an EMBL/GenBank/DDBJ whole genome shotgun (WGS) entry which is preliminary data.</text>
</comment>
<accession>A0ABD2CYU1</accession>
<keyword evidence="1" id="KW-1133">Transmembrane helix</keyword>
<gene>
    <name evidence="2" type="ORF">V1477_001440</name>
</gene>
<evidence type="ECO:0000313" key="3">
    <source>
        <dbReference type="Proteomes" id="UP001607303"/>
    </source>
</evidence>
<dbReference type="AlphaFoldDB" id="A0ABD2CYU1"/>